<dbReference type="Gene3D" id="2.60.40.10">
    <property type="entry name" value="Immunoglobulins"/>
    <property type="match status" value="1"/>
</dbReference>
<feature type="compositionally biased region" description="Basic and acidic residues" evidence="1">
    <location>
        <begin position="615"/>
        <end position="626"/>
    </location>
</feature>
<feature type="region of interest" description="Disordered" evidence="1">
    <location>
        <begin position="1009"/>
        <end position="1036"/>
    </location>
</feature>
<dbReference type="InterPro" id="IPR055354">
    <property type="entry name" value="DUF7507"/>
</dbReference>
<dbReference type="InterPro" id="IPR054215">
    <property type="entry name" value="DUF6923"/>
</dbReference>
<protein>
    <recommendedName>
        <fullName evidence="8">DUF11 domain-containing protein</fullName>
    </recommendedName>
</protein>
<feature type="region of interest" description="Disordered" evidence="1">
    <location>
        <begin position="378"/>
        <end position="418"/>
    </location>
</feature>
<dbReference type="SUPFAM" id="SSF63829">
    <property type="entry name" value="Calcium-dependent phosphotriesterase"/>
    <property type="match status" value="1"/>
</dbReference>
<organism evidence="6 7">
    <name type="scientific">Nitratireductor thuwali</name>
    <dbReference type="NCBI Taxonomy" id="2267699"/>
    <lineage>
        <taxon>Bacteria</taxon>
        <taxon>Pseudomonadati</taxon>
        <taxon>Pseudomonadota</taxon>
        <taxon>Alphaproteobacteria</taxon>
        <taxon>Hyphomicrobiales</taxon>
        <taxon>Phyllobacteriaceae</taxon>
        <taxon>Nitratireductor</taxon>
    </lineage>
</organism>
<dbReference type="Proteomes" id="UP001342418">
    <property type="component" value="Chromosome"/>
</dbReference>
<dbReference type="EMBL" id="CP030941">
    <property type="protein sequence ID" value="UUP19380.1"/>
    <property type="molecule type" value="Genomic_DNA"/>
</dbReference>
<evidence type="ECO:0000256" key="2">
    <source>
        <dbReference type="SAM" id="SignalP"/>
    </source>
</evidence>
<sequence length="1510" mass="155236">MPTRPPRPREFLKSRFARKRHSPFRAIALVLMAVAASDAAAQSTLPDFGTCDDRMWLTQGSPTSLLRINKSVNPFTFINEGTSSAGYNASAYNPADNYGYGIGAGRLHRIGANGQTDDLGVISGLSPDPNLIAGDIAPDGTYYGTGNIITNRLYIVDIGSVSATSIPLSRSVGVGDIAWSDGLLYGVESNVLISIDPATGTVTTVGPTQAPADVYGAMFGAPGAVYGSANSGHGFFKFNLTSGKATLLSNSPGSGNNDGFKCVTSSLAFEADISITKSDGQEAYLAGEDVVYQITVVNNGPFGAESAQVDDPLPAGISDASWTCAGAGGGACRNASGTGGIVGELVDLPAGASVTYTLTMTIPADFSGDLVNTVQMTVPDDTIDPTPGDSTATDTTRRASLQTTKTSSLNDADGNGHPDLGETIEYAFVVENTGDVELTDVTIDDPAATVSGGPIASLAPGAIDSTTFTATRILSQADLDAGEVSNVATTSARDPDGDTVSVQSAPPGGAPGDATVTDLPAAGSMDVVKEAEHIDADGNGRMDAGETLAYTFTVTNTGNVTLTDVMVTDDKVTIQGGPIASLGSGAVDNSTFSATYTVTQQDVDAGGVENVAEANAKDPEGHDVTARSRPPGGNPGDSSRFDIAEDPSLAVEKAGSLEDANGNGSADAGETIRYAFTVTNTGNVTLTDVTVTDSRATVSGSPIATLAPGQVDATTVTGIYVVTQADLDAGEVENVAEASGVSPKGARAQALSHPPGGSPGDSTVTPLEPRAETDLVKEATLEDADGDGFADAGERVVYAFTVTNTGNVTVHDVTVEDDRAEVTGGPISLAPGQVDATSFTGHYVITQADIDSGSFANVATVNGKAPNGDDVTAVSRPPEGVPGDQTVIPFAPNPAIELELTGSVVDADGDGFPDAGEAVAYRFTVRNTGNVTLSNITIPSFDVELKDAAPASAAAIRPLALVPVGGTLASLAPGAEDAVTFASSYPLAQADIDAGRLDAVAVVSGSAPNGDAVTDMSDDPAEAANADPEGDGEPDDPTVLLLPQNAVLALEKSGIIDDADGNGFADPGEGILYSFTVENTGNVTVDDVTPSDPGPRFDGHAPAGSLSSFDPGPVRLAPGQAQVFTATYSLAEADLDHVLGVEEGVVNEAAATGRAARDGGEVVSPPASAVLTLPGFAITKTARQKQVMRGGRVPYTITVRSLTDGAATGTVVDQMPSGFAFLEGSASVDGVAFAPEVEGQFLTFKDLTIAADADTVIELSLVASASAKPGKYVNRARVLAPNGRPLTRDATATVEVVVEPVFDCGDVIGKVFDDANRNGYQDDGERGLPGVRVATVSGLLITTDRHGRFHVACADLPDQRIGSTFIMKLDPRTLPTGYRMVSENPRTVRLTAGKASRLNFAAAIGRLVRLDLTAEAFEPGSTALRPEWEQGLGQLIALLSAEPSTLRLAYIDQGTDRRTAAKRTKAVRKLIQHRWKQSAPKYTLHIETRVQTANPDRTRNRRGQTPALYK</sequence>
<evidence type="ECO:0008006" key="8">
    <source>
        <dbReference type="Google" id="ProtNLM"/>
    </source>
</evidence>
<evidence type="ECO:0000259" key="4">
    <source>
        <dbReference type="Pfam" id="PF21959"/>
    </source>
</evidence>
<feature type="signal peptide" evidence="2">
    <location>
        <begin position="1"/>
        <end position="41"/>
    </location>
</feature>
<dbReference type="PANTHER" id="PTHR34819:SF3">
    <property type="entry name" value="CELL SURFACE PROTEIN"/>
    <property type="match status" value="1"/>
</dbReference>
<feature type="region of interest" description="Disordered" evidence="1">
    <location>
        <begin position="614"/>
        <end position="642"/>
    </location>
</feature>
<dbReference type="InterPro" id="IPR051172">
    <property type="entry name" value="Chlamydia_OmcB"/>
</dbReference>
<dbReference type="Pfam" id="PF01345">
    <property type="entry name" value="DUF11"/>
    <property type="match status" value="2"/>
</dbReference>
<feature type="domain" description="DUF7507" evidence="5">
    <location>
        <begin position="647"/>
        <end position="748"/>
    </location>
</feature>
<evidence type="ECO:0000256" key="1">
    <source>
        <dbReference type="SAM" id="MobiDB-lite"/>
    </source>
</evidence>
<keyword evidence="2" id="KW-0732">Signal</keyword>
<name>A0ABY5MN53_9HYPH</name>
<feature type="domain" description="DUF11" evidence="3">
    <location>
        <begin position="1177"/>
        <end position="1294"/>
    </location>
</feature>
<reference evidence="6 7" key="1">
    <citation type="submission" date="2018-07" db="EMBL/GenBank/DDBJ databases">
        <title>Genome sequence of Nitratireductor thuwali#1536.</title>
        <authorList>
            <person name="Michoud G."/>
            <person name="Merlino G."/>
            <person name="Sefrji F.O."/>
            <person name="Daffonchio D."/>
        </authorList>
    </citation>
    <scope>NUCLEOTIDE SEQUENCE [LARGE SCALE GENOMIC DNA]</scope>
    <source>
        <strain evidence="7">Nit1536</strain>
    </source>
</reference>
<dbReference type="Pfam" id="PF21959">
    <property type="entry name" value="DUF6923"/>
    <property type="match status" value="1"/>
</dbReference>
<feature type="domain" description="DUF6923" evidence="4">
    <location>
        <begin position="58"/>
        <end position="264"/>
    </location>
</feature>
<gene>
    <name evidence="6" type="ORF">NTH_03883</name>
</gene>
<feature type="region of interest" description="Disordered" evidence="1">
    <location>
        <begin position="738"/>
        <end position="767"/>
    </location>
</feature>
<feature type="domain" description="DUF7507" evidence="5">
    <location>
        <begin position="774"/>
        <end position="873"/>
    </location>
</feature>
<feature type="domain" description="DUF7507" evidence="5">
    <location>
        <begin position="524"/>
        <end position="626"/>
    </location>
</feature>
<feature type="domain" description="DUF7507" evidence="5">
    <location>
        <begin position="400"/>
        <end position="501"/>
    </location>
</feature>
<feature type="domain" description="DUF7507" evidence="5">
    <location>
        <begin position="894"/>
        <end position="1015"/>
    </location>
</feature>
<feature type="region of interest" description="Disordered" evidence="1">
    <location>
        <begin position="1490"/>
        <end position="1510"/>
    </location>
</feature>
<feature type="chain" id="PRO_5045504260" description="DUF11 domain-containing protein" evidence="2">
    <location>
        <begin position="42"/>
        <end position="1510"/>
    </location>
</feature>
<dbReference type="InterPro" id="IPR013783">
    <property type="entry name" value="Ig-like_fold"/>
</dbReference>
<feature type="compositionally biased region" description="Polar residues" evidence="1">
    <location>
        <begin position="388"/>
        <end position="410"/>
    </location>
</feature>
<evidence type="ECO:0000259" key="3">
    <source>
        <dbReference type="Pfam" id="PF01345"/>
    </source>
</evidence>
<evidence type="ECO:0000313" key="6">
    <source>
        <dbReference type="EMBL" id="UUP19380.1"/>
    </source>
</evidence>
<accession>A0ABY5MN53</accession>
<proteinExistence type="predicted"/>
<dbReference type="InterPro" id="IPR001434">
    <property type="entry name" value="OmcB-like_DUF11"/>
</dbReference>
<feature type="region of interest" description="Disordered" evidence="1">
    <location>
        <begin position="1090"/>
        <end position="1111"/>
    </location>
</feature>
<evidence type="ECO:0000313" key="7">
    <source>
        <dbReference type="Proteomes" id="UP001342418"/>
    </source>
</evidence>
<dbReference type="Pfam" id="PF24346">
    <property type="entry name" value="DUF7507"/>
    <property type="match status" value="6"/>
</dbReference>
<keyword evidence="7" id="KW-1185">Reference proteome</keyword>
<feature type="region of interest" description="Disordered" evidence="1">
    <location>
        <begin position="489"/>
        <end position="513"/>
    </location>
</feature>
<dbReference type="InterPro" id="IPR047589">
    <property type="entry name" value="DUF11_rpt"/>
</dbReference>
<feature type="domain" description="DUF7507" evidence="5">
    <location>
        <begin position="1058"/>
        <end position="1158"/>
    </location>
</feature>
<evidence type="ECO:0000259" key="5">
    <source>
        <dbReference type="Pfam" id="PF24346"/>
    </source>
</evidence>
<feature type="domain" description="DUF11" evidence="3">
    <location>
        <begin position="272"/>
        <end position="395"/>
    </location>
</feature>
<dbReference type="PANTHER" id="PTHR34819">
    <property type="entry name" value="LARGE CYSTEINE-RICH PERIPLASMIC PROTEIN OMCB"/>
    <property type="match status" value="1"/>
</dbReference>
<dbReference type="NCBIfam" id="TIGR01451">
    <property type="entry name" value="B_ant_repeat"/>
    <property type="match status" value="6"/>
</dbReference>